<dbReference type="SUPFAM" id="SSF50800">
    <property type="entry name" value="PK beta-barrel domain-like"/>
    <property type="match status" value="1"/>
</dbReference>
<evidence type="ECO:0000259" key="1">
    <source>
        <dbReference type="PROSITE" id="PS51340"/>
    </source>
</evidence>
<accession>A0ABZ0CRZ0</accession>
<evidence type="ECO:0000313" key="2">
    <source>
        <dbReference type="EMBL" id="WOB07760.1"/>
    </source>
</evidence>
<dbReference type="InterPro" id="IPR011037">
    <property type="entry name" value="Pyrv_Knase-like_insert_dom_sf"/>
</dbReference>
<dbReference type="Pfam" id="PF03473">
    <property type="entry name" value="MOSC"/>
    <property type="match status" value="1"/>
</dbReference>
<dbReference type="InterPro" id="IPR005302">
    <property type="entry name" value="MoCF_Sase_C"/>
</dbReference>
<dbReference type="EMBL" id="CP136336">
    <property type="protein sequence ID" value="WOB07760.1"/>
    <property type="molecule type" value="Genomic_DNA"/>
</dbReference>
<proteinExistence type="predicted"/>
<organism evidence="2 3">
    <name type="scientific">Piscinibacter gummiphilus</name>
    <dbReference type="NCBI Taxonomy" id="946333"/>
    <lineage>
        <taxon>Bacteria</taxon>
        <taxon>Pseudomonadati</taxon>
        <taxon>Pseudomonadota</taxon>
        <taxon>Betaproteobacteria</taxon>
        <taxon>Burkholderiales</taxon>
        <taxon>Sphaerotilaceae</taxon>
        <taxon>Piscinibacter</taxon>
    </lineage>
</organism>
<name>A0ABZ0CRZ0_9BURK</name>
<dbReference type="RefSeq" id="WP_316700414.1">
    <property type="nucleotide sequence ID" value="NZ_CP136336.1"/>
</dbReference>
<dbReference type="SUPFAM" id="SSF141673">
    <property type="entry name" value="MOSC N-terminal domain-like"/>
    <property type="match status" value="1"/>
</dbReference>
<gene>
    <name evidence="2" type="ORF">RXV79_22985</name>
</gene>
<reference evidence="2 3" key="1">
    <citation type="submission" date="2023-10" db="EMBL/GenBank/DDBJ databases">
        <title>Bacteria for the degradation of biodegradable plastic PBAT(Polybutylene adipate terephthalate).</title>
        <authorList>
            <person name="Weon H.-Y."/>
            <person name="Yeon J."/>
        </authorList>
    </citation>
    <scope>NUCLEOTIDE SEQUENCE [LARGE SCALE GENOMIC DNA]</scope>
    <source>
        <strain evidence="2 3">SBD 7-3</strain>
    </source>
</reference>
<dbReference type="PROSITE" id="PS51340">
    <property type="entry name" value="MOSC"/>
    <property type="match status" value="1"/>
</dbReference>
<feature type="domain" description="MOSC" evidence="1">
    <location>
        <begin position="117"/>
        <end position="272"/>
    </location>
</feature>
<dbReference type="InterPro" id="IPR005303">
    <property type="entry name" value="MOCOS_middle"/>
</dbReference>
<protein>
    <submittedName>
        <fullName evidence="2">MOSC N-terminal beta barrel domain-containing protein</fullName>
    </submittedName>
</protein>
<evidence type="ECO:0000313" key="3">
    <source>
        <dbReference type="Proteomes" id="UP001303946"/>
    </source>
</evidence>
<dbReference type="Pfam" id="PF03476">
    <property type="entry name" value="MOSC_N"/>
    <property type="match status" value="1"/>
</dbReference>
<dbReference type="Proteomes" id="UP001303946">
    <property type="component" value="Chromosome"/>
</dbReference>
<keyword evidence="3" id="KW-1185">Reference proteome</keyword>
<sequence>MPSTSLDAVHVAAAYLYPVKACGAMPVDALHIDRWGGAEGDRRWAIVNAEGEVTWQGTYPRLVLISPTLLPDGLRLEAPGQPTLTVPDAGLAACSFRIWNEAAARLDRHEGHDAGHASSAWVSAVAGAPVRLVRLSDEAVGRGEANRLHVVSRASCDDAAAQLRRDGGPAAGVLRYRPNLVLDGPESLLPPFAEDHLRSLAWPGGRLDISSRCVRCVVPNVDPATGDTDARVLAALAALSAERLPGGPVSFGCYGQATAGARIVRGQVLSLELDF</sequence>